<feature type="compositionally biased region" description="Low complexity" evidence="1">
    <location>
        <begin position="475"/>
        <end position="484"/>
    </location>
</feature>
<feature type="compositionally biased region" description="Polar residues" evidence="1">
    <location>
        <begin position="249"/>
        <end position="272"/>
    </location>
</feature>
<gene>
    <name evidence="2" type="ORF">EXIGLDRAFT_508150</name>
</gene>
<feature type="compositionally biased region" description="Polar residues" evidence="1">
    <location>
        <begin position="233"/>
        <end position="242"/>
    </location>
</feature>
<feature type="compositionally biased region" description="Low complexity" evidence="1">
    <location>
        <begin position="159"/>
        <end position="171"/>
    </location>
</feature>
<dbReference type="AlphaFoldDB" id="A0A165PCG8"/>
<feature type="region of interest" description="Disordered" evidence="1">
    <location>
        <begin position="835"/>
        <end position="857"/>
    </location>
</feature>
<proteinExistence type="predicted"/>
<feature type="compositionally biased region" description="Pro residues" evidence="1">
    <location>
        <begin position="429"/>
        <end position="439"/>
    </location>
</feature>
<feature type="compositionally biased region" description="Polar residues" evidence="1">
    <location>
        <begin position="895"/>
        <end position="906"/>
    </location>
</feature>
<dbReference type="InParanoid" id="A0A165PCG8"/>
<evidence type="ECO:0000313" key="2">
    <source>
        <dbReference type="EMBL" id="KZW01973.1"/>
    </source>
</evidence>
<evidence type="ECO:0000256" key="1">
    <source>
        <dbReference type="SAM" id="MobiDB-lite"/>
    </source>
</evidence>
<sequence length="906" mass="96963">MRNSPRETGWSSWPRSRRTLSSSISLARARRISSASASSPRCVAFRVARARVPSLAYAGLLCFPHVLQLQIPDDEQHNYRVYLTEAGEIQHGAPLDGNELLSYCLQNGDKSGSLKFLVQPIGGHRQQLHVDTHDLAAQVPQSNGGAGFSPLFEQNRAAAAAAAAQQKQQQHAKARSLSSGGDRNDAASGERDYNAASESDADAEDRPRPAWRPHGKAPRSSSPRPSSARDGQSVASPSQSHASPHRLARTTSPSPVSSNGTMLSVTPRQGSVTPTPPTPGGTDPSSWRPQAQQQQYGEQAFVPFSFVVARRVSVIADGSPGSFADATSPRRQMRGAFSSKKAVPPVPPPPSRAPPPVPTNVTPYAGRPVYKPLPTPTSASSPYSPRPQPYATSSSQGRQGTKAVDPRWFNVSVPGQSASPSTAQRLPLGIPPPPPPPPTQSSAHRLPPARSVGDLRGASHGGLRTRPSTAKEDTLSPTTSSPYSPRHEGLPFAPNPADYRAPGYGSRTPDPSMGRHRPPFASQRMDAYSDTEQTATMIRRQPLPISGGQLSPTSRQAEQQFAQWQSEHPAVTRGPRSPPMSPRLHSPRSPGADEATLMPKEYAHIIPLLANPADNATSVPLPPTPSPGAGNVLYEDQSRLSFHPTEPPNISSYDDDDDGDTIWNRPPQAPPPRPVITVSVNGLEAPSAPSATTPSPRSPTKTMVPSKRRPQSTFGAREGLTWNVRPVPEDVYEHLEEYFPEHDLDKPLIEMPSGASSPVGPESPAAPVPPPVAPQPPAPKADAATRAKHKKSIRIVANERRKIMDRNSKLQAEAPASDVARKRSTKLWDIKVEEVAPNVGKGGPPSAGPDSPTSSAAQRGTFTRLCRAIRLTVLLGQLSRSGSRVTSLERAPTVKFTSRSTPLLAR</sequence>
<feature type="region of interest" description="Disordered" evidence="1">
    <location>
        <begin position="743"/>
        <end position="823"/>
    </location>
</feature>
<feature type="compositionally biased region" description="Pro residues" evidence="1">
    <location>
        <begin position="764"/>
        <end position="779"/>
    </location>
</feature>
<feature type="region of interest" description="Disordered" evidence="1">
    <location>
        <begin position="639"/>
        <end position="721"/>
    </location>
</feature>
<dbReference type="EMBL" id="KV425890">
    <property type="protein sequence ID" value="KZW01973.1"/>
    <property type="molecule type" value="Genomic_DNA"/>
</dbReference>
<feature type="compositionally biased region" description="Pro residues" evidence="1">
    <location>
        <begin position="344"/>
        <end position="358"/>
    </location>
</feature>
<feature type="region of interest" description="Disordered" evidence="1">
    <location>
        <begin position="882"/>
        <end position="906"/>
    </location>
</feature>
<feature type="compositionally biased region" description="Basic and acidic residues" evidence="1">
    <location>
        <begin position="182"/>
        <end position="193"/>
    </location>
</feature>
<feature type="region of interest" description="Disordered" evidence="1">
    <location>
        <begin position="159"/>
        <end position="296"/>
    </location>
</feature>
<feature type="region of interest" description="Disordered" evidence="1">
    <location>
        <begin position="317"/>
        <end position="594"/>
    </location>
</feature>
<feature type="compositionally biased region" description="Polar residues" evidence="1">
    <location>
        <begin position="390"/>
        <end position="399"/>
    </location>
</feature>
<accession>A0A165PCG8</accession>
<feature type="compositionally biased region" description="Low complexity" evidence="1">
    <location>
        <begin position="218"/>
        <end position="229"/>
    </location>
</feature>
<feature type="compositionally biased region" description="Polar residues" evidence="1">
    <location>
        <begin position="413"/>
        <end position="424"/>
    </location>
</feature>
<evidence type="ECO:0000313" key="3">
    <source>
        <dbReference type="Proteomes" id="UP000077266"/>
    </source>
</evidence>
<dbReference type="Proteomes" id="UP000077266">
    <property type="component" value="Unassembled WGS sequence"/>
</dbReference>
<feature type="compositionally biased region" description="Low complexity" evidence="1">
    <location>
        <begin position="752"/>
        <end position="763"/>
    </location>
</feature>
<name>A0A165PCG8_EXIGL</name>
<feature type="region of interest" description="Disordered" evidence="1">
    <location>
        <begin position="614"/>
        <end position="633"/>
    </location>
</feature>
<feature type="compositionally biased region" description="Polar residues" evidence="1">
    <location>
        <begin position="548"/>
        <end position="566"/>
    </location>
</feature>
<dbReference type="STRING" id="1314781.A0A165PCG8"/>
<protein>
    <submittedName>
        <fullName evidence="2">Uncharacterized protein</fullName>
    </submittedName>
</protein>
<feature type="compositionally biased region" description="Basic and acidic residues" evidence="1">
    <location>
        <begin position="797"/>
        <end position="808"/>
    </location>
</feature>
<feature type="compositionally biased region" description="Low complexity" evidence="1">
    <location>
        <begin position="685"/>
        <end position="700"/>
    </location>
</feature>
<keyword evidence="3" id="KW-1185">Reference proteome</keyword>
<organism evidence="2 3">
    <name type="scientific">Exidia glandulosa HHB12029</name>
    <dbReference type="NCBI Taxonomy" id="1314781"/>
    <lineage>
        <taxon>Eukaryota</taxon>
        <taxon>Fungi</taxon>
        <taxon>Dikarya</taxon>
        <taxon>Basidiomycota</taxon>
        <taxon>Agaricomycotina</taxon>
        <taxon>Agaricomycetes</taxon>
        <taxon>Auriculariales</taxon>
        <taxon>Exidiaceae</taxon>
        <taxon>Exidia</taxon>
    </lineage>
</organism>
<reference evidence="2 3" key="1">
    <citation type="journal article" date="2016" name="Mol. Biol. Evol.">
        <title>Comparative Genomics of Early-Diverging Mushroom-Forming Fungi Provides Insights into the Origins of Lignocellulose Decay Capabilities.</title>
        <authorList>
            <person name="Nagy L.G."/>
            <person name="Riley R."/>
            <person name="Tritt A."/>
            <person name="Adam C."/>
            <person name="Daum C."/>
            <person name="Floudas D."/>
            <person name="Sun H."/>
            <person name="Yadav J.S."/>
            <person name="Pangilinan J."/>
            <person name="Larsson K.H."/>
            <person name="Matsuura K."/>
            <person name="Barry K."/>
            <person name="Labutti K."/>
            <person name="Kuo R."/>
            <person name="Ohm R.A."/>
            <person name="Bhattacharya S.S."/>
            <person name="Shirouzu T."/>
            <person name="Yoshinaga Y."/>
            <person name="Martin F.M."/>
            <person name="Grigoriev I.V."/>
            <person name="Hibbett D.S."/>
        </authorList>
    </citation>
    <scope>NUCLEOTIDE SEQUENCE [LARGE SCALE GENOMIC DNA]</scope>
    <source>
        <strain evidence="2 3">HHB12029</strain>
    </source>
</reference>